<dbReference type="GO" id="GO:0016491">
    <property type="term" value="F:oxidoreductase activity"/>
    <property type="evidence" value="ECO:0007669"/>
    <property type="project" value="UniProtKB-KW"/>
</dbReference>
<dbReference type="SUPFAM" id="SSF51735">
    <property type="entry name" value="NAD(P)-binding Rossmann-fold domains"/>
    <property type="match status" value="1"/>
</dbReference>
<feature type="domain" description="Gfo/Idh/MocA-like oxidoreductase N-terminal" evidence="4">
    <location>
        <begin position="6"/>
        <end position="115"/>
    </location>
</feature>
<dbReference type="SUPFAM" id="SSF55347">
    <property type="entry name" value="Glyceraldehyde-3-phosphate dehydrogenase-like, C-terminal domain"/>
    <property type="match status" value="1"/>
</dbReference>
<comment type="similarity">
    <text evidence="1">Belongs to the Gfo/Idh/MocA family.</text>
</comment>
<evidence type="ECO:0000313" key="7">
    <source>
        <dbReference type="Proteomes" id="UP000668403"/>
    </source>
</evidence>
<sequence>MTDAPLRIGLLGASRIAERAITDASRETGDRRAVVAARDPARAAAYAVEHDYERAAGGYAELVADDRLDLVYIGLPNAMHAEWTVAALDAGRHVLTEKPFAANLAEFDRVFERMRVADGWAWEAFHHAHHPVTRRFLEIVGSGEIGEPRDVRIRMEMPAPPPDDPRWSFALAGGAVMDLGCYALHALGAIGEVLGADPQLVAAEARVADGDPRVDAAVLAEYAIGRVPVSVGTSMVADGWDFSLHLEGDRGSVTAPGFVRPFDDDRVIVTVEGATREERLGTVSSYRYQLEAIRGHVRSGARSEVELQRSRRVAARIDELYLACGLPRREGTLGA</sequence>
<evidence type="ECO:0000256" key="1">
    <source>
        <dbReference type="ARBA" id="ARBA00010928"/>
    </source>
</evidence>
<dbReference type="EMBL" id="JAGFBF010000004">
    <property type="protein sequence ID" value="MBO2989542.1"/>
    <property type="molecule type" value="Genomic_DNA"/>
</dbReference>
<evidence type="ECO:0000256" key="2">
    <source>
        <dbReference type="ARBA" id="ARBA00023002"/>
    </source>
</evidence>
<dbReference type="InterPro" id="IPR055170">
    <property type="entry name" value="GFO_IDH_MocA-like_dom"/>
</dbReference>
<keyword evidence="7" id="KW-1185">Reference proteome</keyword>
<proteinExistence type="inferred from homology"/>
<dbReference type="Pfam" id="PF22725">
    <property type="entry name" value="GFO_IDH_MocA_C3"/>
    <property type="match status" value="1"/>
</dbReference>
<dbReference type="Gene3D" id="3.40.50.720">
    <property type="entry name" value="NAD(P)-binding Rossmann-like Domain"/>
    <property type="match status" value="1"/>
</dbReference>
<accession>A0A939QD08</accession>
<gene>
    <name evidence="6" type="ORF">J4H85_05985</name>
</gene>
<reference evidence="6" key="1">
    <citation type="submission" date="2021-03" db="EMBL/GenBank/DDBJ databases">
        <title>Leucobacter chromiisoli sp. nov., isolated from chromium-containing soil of chemical plant.</title>
        <authorList>
            <person name="Xu Z."/>
        </authorList>
    </citation>
    <scope>NUCLEOTIDE SEQUENCE</scope>
    <source>
        <strain evidence="6">K 70/01</strain>
    </source>
</reference>
<evidence type="ECO:0000256" key="3">
    <source>
        <dbReference type="ARBA" id="ARBA00023027"/>
    </source>
</evidence>
<organism evidence="6 7">
    <name type="scientific">Leucobacter tardus</name>
    <dbReference type="NCBI Taxonomy" id="501483"/>
    <lineage>
        <taxon>Bacteria</taxon>
        <taxon>Bacillati</taxon>
        <taxon>Actinomycetota</taxon>
        <taxon>Actinomycetes</taxon>
        <taxon>Micrococcales</taxon>
        <taxon>Microbacteriaceae</taxon>
        <taxon>Leucobacter</taxon>
    </lineage>
</organism>
<feature type="domain" description="GFO/IDH/MocA-like oxidoreductase" evidence="5">
    <location>
        <begin position="136"/>
        <end position="253"/>
    </location>
</feature>
<dbReference type="RefSeq" id="WP_208237855.1">
    <property type="nucleotide sequence ID" value="NZ_BAAAQU010000001.1"/>
</dbReference>
<evidence type="ECO:0000259" key="4">
    <source>
        <dbReference type="Pfam" id="PF01408"/>
    </source>
</evidence>
<dbReference type="InterPro" id="IPR036291">
    <property type="entry name" value="NAD(P)-bd_dom_sf"/>
</dbReference>
<dbReference type="PANTHER" id="PTHR22604">
    <property type="entry name" value="OXIDOREDUCTASES"/>
    <property type="match status" value="1"/>
</dbReference>
<dbReference type="Gene3D" id="3.30.360.10">
    <property type="entry name" value="Dihydrodipicolinate Reductase, domain 2"/>
    <property type="match status" value="1"/>
</dbReference>
<evidence type="ECO:0000313" key="6">
    <source>
        <dbReference type="EMBL" id="MBO2989542.1"/>
    </source>
</evidence>
<dbReference type="InterPro" id="IPR050984">
    <property type="entry name" value="Gfo/Idh/MocA_domain"/>
</dbReference>
<protein>
    <submittedName>
        <fullName evidence="6">Gfo/Idh/MocA family oxidoreductase</fullName>
    </submittedName>
</protein>
<keyword evidence="3" id="KW-0520">NAD</keyword>
<dbReference type="GO" id="GO:0000166">
    <property type="term" value="F:nucleotide binding"/>
    <property type="evidence" value="ECO:0007669"/>
    <property type="project" value="InterPro"/>
</dbReference>
<dbReference type="AlphaFoldDB" id="A0A939QD08"/>
<dbReference type="InterPro" id="IPR000683">
    <property type="entry name" value="Gfo/Idh/MocA-like_OxRdtase_N"/>
</dbReference>
<dbReference type="Proteomes" id="UP000668403">
    <property type="component" value="Unassembled WGS sequence"/>
</dbReference>
<name>A0A939QD08_9MICO</name>
<dbReference type="Pfam" id="PF01408">
    <property type="entry name" value="GFO_IDH_MocA"/>
    <property type="match status" value="1"/>
</dbReference>
<keyword evidence="2" id="KW-0560">Oxidoreductase</keyword>
<dbReference type="PANTHER" id="PTHR22604:SF105">
    <property type="entry name" value="TRANS-1,2-DIHYDROBENZENE-1,2-DIOL DEHYDROGENASE"/>
    <property type="match status" value="1"/>
</dbReference>
<evidence type="ECO:0000259" key="5">
    <source>
        <dbReference type="Pfam" id="PF22725"/>
    </source>
</evidence>
<comment type="caution">
    <text evidence="6">The sequence shown here is derived from an EMBL/GenBank/DDBJ whole genome shotgun (WGS) entry which is preliminary data.</text>
</comment>